<dbReference type="InterPro" id="IPR004875">
    <property type="entry name" value="DDE_SF_endonuclease_dom"/>
</dbReference>
<dbReference type="Pfam" id="PF03184">
    <property type="entry name" value="DDE_1"/>
    <property type="match status" value="1"/>
</dbReference>
<dbReference type="EMBL" id="ML978958">
    <property type="protein sequence ID" value="KAF1932603.1"/>
    <property type="molecule type" value="Genomic_DNA"/>
</dbReference>
<reference evidence="2" key="1">
    <citation type="journal article" date="2020" name="Stud. Mycol.">
        <title>101 Dothideomycetes genomes: a test case for predicting lifestyles and emergence of pathogens.</title>
        <authorList>
            <person name="Haridas S."/>
            <person name="Albert R."/>
            <person name="Binder M."/>
            <person name="Bloem J."/>
            <person name="Labutti K."/>
            <person name="Salamov A."/>
            <person name="Andreopoulos B."/>
            <person name="Baker S."/>
            <person name="Barry K."/>
            <person name="Bills G."/>
            <person name="Bluhm B."/>
            <person name="Cannon C."/>
            <person name="Castanera R."/>
            <person name="Culley D."/>
            <person name="Daum C."/>
            <person name="Ezra D."/>
            <person name="Gonzalez J."/>
            <person name="Henrissat B."/>
            <person name="Kuo A."/>
            <person name="Liang C."/>
            <person name="Lipzen A."/>
            <person name="Lutzoni F."/>
            <person name="Magnuson J."/>
            <person name="Mondo S."/>
            <person name="Nolan M."/>
            <person name="Ohm R."/>
            <person name="Pangilinan J."/>
            <person name="Park H.-J."/>
            <person name="Ramirez L."/>
            <person name="Alfaro M."/>
            <person name="Sun H."/>
            <person name="Tritt A."/>
            <person name="Yoshinaga Y."/>
            <person name="Zwiers L.-H."/>
            <person name="Turgeon B."/>
            <person name="Goodwin S."/>
            <person name="Spatafora J."/>
            <person name="Crous P."/>
            <person name="Grigoriev I."/>
        </authorList>
    </citation>
    <scope>NUCLEOTIDE SEQUENCE</scope>
    <source>
        <strain evidence="2">CBS 183.55</strain>
    </source>
</reference>
<feature type="domain" description="DDE-1" evidence="1">
    <location>
        <begin position="197"/>
        <end position="273"/>
    </location>
</feature>
<proteinExistence type="predicted"/>
<dbReference type="Proteomes" id="UP000800082">
    <property type="component" value="Unassembled WGS sequence"/>
</dbReference>
<sequence>MYTCAMPKIVELWRTLLEASPGACTVTVACALFLEASRALAQALPPGVADTCANRSEYGSAPLSTVIHRDHGRRSREEQAESQQYLSREEEISLVRSLQLKSTLGQPVRIKFIRSLAFSIARQRTTLEKQHPQLQAKRGRSIDWKRQRSNIHEKVVEWFNVIGQVLQDPSVVLENVYNIDKTGVILSMLGSVKVMVGKDDQQNNRRAGVKHTIHYAHSKNGYNDTNISLEWLTRVFNPQTRGRAKGKPRVLVVDGFGTHETLEILEFCLSNNIVERLNRGGVDTVGKEHFPYLCGSARDRAITKSNIRARWAATGLFLFNPKRVPKGIPKPPAKLVIPRVKVSAGPCLLAEMVHTPVPPVTLVAAEALTMLHDMIKDDTQTLGEASRQCVQRRIQKLASAARISFAERALPKLCG</sequence>
<evidence type="ECO:0000259" key="1">
    <source>
        <dbReference type="Pfam" id="PF03184"/>
    </source>
</evidence>
<dbReference type="OrthoDB" id="4357141at2759"/>
<accession>A0A6A5RYB1</accession>
<gene>
    <name evidence="2" type="ORF">M421DRAFT_398980</name>
</gene>
<dbReference type="RefSeq" id="XP_033452851.1">
    <property type="nucleotide sequence ID" value="XM_033590168.1"/>
</dbReference>
<dbReference type="GeneID" id="54347828"/>
<dbReference type="AlphaFoldDB" id="A0A6A5RYB1"/>
<keyword evidence="3" id="KW-1185">Reference proteome</keyword>
<organism evidence="2 3">
    <name type="scientific">Didymella exigua CBS 183.55</name>
    <dbReference type="NCBI Taxonomy" id="1150837"/>
    <lineage>
        <taxon>Eukaryota</taxon>
        <taxon>Fungi</taxon>
        <taxon>Dikarya</taxon>
        <taxon>Ascomycota</taxon>
        <taxon>Pezizomycotina</taxon>
        <taxon>Dothideomycetes</taxon>
        <taxon>Pleosporomycetidae</taxon>
        <taxon>Pleosporales</taxon>
        <taxon>Pleosporineae</taxon>
        <taxon>Didymellaceae</taxon>
        <taxon>Didymella</taxon>
    </lineage>
</organism>
<evidence type="ECO:0000313" key="2">
    <source>
        <dbReference type="EMBL" id="KAF1932603.1"/>
    </source>
</evidence>
<name>A0A6A5RYB1_9PLEO</name>
<evidence type="ECO:0000313" key="3">
    <source>
        <dbReference type="Proteomes" id="UP000800082"/>
    </source>
</evidence>
<dbReference type="GO" id="GO:0003676">
    <property type="term" value="F:nucleic acid binding"/>
    <property type="evidence" value="ECO:0007669"/>
    <property type="project" value="InterPro"/>
</dbReference>
<protein>
    <recommendedName>
        <fullName evidence="1">DDE-1 domain-containing protein</fullName>
    </recommendedName>
</protein>